<keyword evidence="9" id="KW-0067">ATP-binding</keyword>
<protein>
    <recommendedName>
        <fullName evidence="2">FAD synthase</fullName>
        <ecNumber evidence="2">2.7.7.2</ecNumber>
    </recommendedName>
    <alternativeName>
        <fullName evidence="10">FAD pyrophosphorylase</fullName>
    </alternativeName>
    <alternativeName>
        <fullName evidence="11">FMN adenylyltransferase</fullName>
    </alternativeName>
</protein>
<proteinExistence type="predicted"/>
<dbReference type="InterPro" id="IPR014729">
    <property type="entry name" value="Rossmann-like_a/b/a_fold"/>
</dbReference>
<keyword evidence="8" id="KW-0274">FAD</keyword>
<evidence type="ECO:0000313" key="18">
    <source>
        <dbReference type="Proteomes" id="UP001642409"/>
    </source>
</evidence>
<keyword evidence="4" id="KW-0288">FMN</keyword>
<keyword evidence="7" id="KW-0547">Nucleotide-binding</keyword>
<evidence type="ECO:0000256" key="6">
    <source>
        <dbReference type="ARBA" id="ARBA00022695"/>
    </source>
</evidence>
<evidence type="ECO:0000256" key="8">
    <source>
        <dbReference type="ARBA" id="ARBA00022827"/>
    </source>
</evidence>
<evidence type="ECO:0000256" key="11">
    <source>
        <dbReference type="ARBA" id="ARBA00031871"/>
    </source>
</evidence>
<evidence type="ECO:0000313" key="14">
    <source>
        <dbReference type="EMBL" id="CAI9924106.1"/>
    </source>
</evidence>
<dbReference type="Gene3D" id="3.40.50.620">
    <property type="entry name" value="HUPs"/>
    <property type="match status" value="1"/>
</dbReference>
<dbReference type="EMBL" id="CATOUU010000836">
    <property type="protein sequence ID" value="CAI9953086.1"/>
    <property type="molecule type" value="Genomic_DNA"/>
</dbReference>
<dbReference type="GO" id="GO:0006747">
    <property type="term" value="P:FAD biosynthetic process"/>
    <property type="evidence" value="ECO:0007669"/>
    <property type="project" value="TreeGrafter"/>
</dbReference>
<dbReference type="EMBL" id="CAXDID020000131">
    <property type="protein sequence ID" value="CAL6035522.1"/>
    <property type="molecule type" value="Genomic_DNA"/>
</dbReference>
<keyword evidence="3" id="KW-0285">Flavoprotein</keyword>
<accession>A0AA86Q6I7</accession>
<evidence type="ECO:0000256" key="2">
    <source>
        <dbReference type="ARBA" id="ARBA00012393"/>
    </source>
</evidence>
<evidence type="ECO:0000313" key="15">
    <source>
        <dbReference type="EMBL" id="CAI9953086.1"/>
    </source>
</evidence>
<evidence type="ECO:0000256" key="12">
    <source>
        <dbReference type="ARBA" id="ARBA00049494"/>
    </source>
</evidence>
<organism evidence="15">
    <name type="scientific">Hexamita inflata</name>
    <dbReference type="NCBI Taxonomy" id="28002"/>
    <lineage>
        <taxon>Eukaryota</taxon>
        <taxon>Metamonada</taxon>
        <taxon>Diplomonadida</taxon>
        <taxon>Hexamitidae</taxon>
        <taxon>Hexamitinae</taxon>
        <taxon>Hexamita</taxon>
    </lineage>
</organism>
<evidence type="ECO:0000256" key="4">
    <source>
        <dbReference type="ARBA" id="ARBA00022643"/>
    </source>
</evidence>
<comment type="caution">
    <text evidence="15">The sequence shown here is derived from an EMBL/GenBank/DDBJ whole genome shotgun (WGS) entry which is preliminary data.</text>
</comment>
<gene>
    <name evidence="14" type="ORF">HINF_LOCUS11751</name>
    <name evidence="16" type="ORF">HINF_LOCUS29119</name>
    <name evidence="17" type="ORF">HINF_LOCUS35970</name>
    <name evidence="15" type="ORF">HINF_LOCUS40731</name>
</gene>
<dbReference type="PANTHER" id="PTHR23293">
    <property type="entry name" value="FAD SYNTHETASE-RELATED FMN ADENYLYLTRANSFERASE"/>
    <property type="match status" value="1"/>
</dbReference>
<evidence type="ECO:0000313" key="16">
    <source>
        <dbReference type="EMBL" id="CAL6023407.1"/>
    </source>
</evidence>
<dbReference type="Pfam" id="PF01507">
    <property type="entry name" value="PAPS_reduct"/>
    <property type="match status" value="1"/>
</dbReference>
<name>A0AA86Q6I7_9EUKA</name>
<dbReference type="EC" id="2.7.7.2" evidence="2"/>
<dbReference type="Proteomes" id="UP001642409">
    <property type="component" value="Unassembled WGS sequence"/>
</dbReference>
<dbReference type="GO" id="GO:0005524">
    <property type="term" value="F:ATP binding"/>
    <property type="evidence" value="ECO:0007669"/>
    <property type="project" value="UniProtKB-KW"/>
</dbReference>
<dbReference type="EMBL" id="CAXDID020000093">
    <property type="protein sequence ID" value="CAL6023407.1"/>
    <property type="molecule type" value="Genomic_DNA"/>
</dbReference>
<evidence type="ECO:0000256" key="7">
    <source>
        <dbReference type="ARBA" id="ARBA00022741"/>
    </source>
</evidence>
<evidence type="ECO:0000256" key="10">
    <source>
        <dbReference type="ARBA" id="ARBA00031145"/>
    </source>
</evidence>
<evidence type="ECO:0000256" key="5">
    <source>
        <dbReference type="ARBA" id="ARBA00022679"/>
    </source>
</evidence>
<dbReference type="SUPFAM" id="SSF52402">
    <property type="entry name" value="Adenine nucleotide alpha hydrolases-like"/>
    <property type="match status" value="1"/>
</dbReference>
<dbReference type="AlphaFoldDB" id="A0AA86Q6I7"/>
<dbReference type="InterPro" id="IPR002500">
    <property type="entry name" value="PAPS_reduct_dom"/>
</dbReference>
<evidence type="ECO:0000256" key="1">
    <source>
        <dbReference type="ARBA" id="ARBA00004726"/>
    </source>
</evidence>
<dbReference type="PANTHER" id="PTHR23293:SF9">
    <property type="entry name" value="FAD SYNTHASE"/>
    <property type="match status" value="1"/>
</dbReference>
<feature type="domain" description="Phosphoadenosine phosphosulphate reductase" evidence="13">
    <location>
        <begin position="164"/>
        <end position="239"/>
    </location>
</feature>
<keyword evidence="18" id="KW-1185">Reference proteome</keyword>
<evidence type="ECO:0000313" key="17">
    <source>
        <dbReference type="EMBL" id="CAL6035522.1"/>
    </source>
</evidence>
<keyword evidence="5" id="KW-0808">Transferase</keyword>
<keyword evidence="6" id="KW-0548">Nucleotidyltransferase</keyword>
<evidence type="ECO:0000259" key="13">
    <source>
        <dbReference type="Pfam" id="PF01507"/>
    </source>
</evidence>
<reference evidence="16 18" key="2">
    <citation type="submission" date="2024-07" db="EMBL/GenBank/DDBJ databases">
        <authorList>
            <person name="Akdeniz Z."/>
        </authorList>
    </citation>
    <scope>NUCLEOTIDE SEQUENCE [LARGE SCALE GENOMIC DNA]</scope>
</reference>
<evidence type="ECO:0000256" key="3">
    <source>
        <dbReference type="ARBA" id="ARBA00022630"/>
    </source>
</evidence>
<dbReference type="EMBL" id="CATOUU010000302">
    <property type="protein sequence ID" value="CAI9924106.1"/>
    <property type="molecule type" value="Genomic_DNA"/>
</dbReference>
<dbReference type="GO" id="GO:0003919">
    <property type="term" value="F:FMN adenylyltransferase activity"/>
    <property type="evidence" value="ECO:0007669"/>
    <property type="project" value="UniProtKB-EC"/>
</dbReference>
<comment type="pathway">
    <text evidence="1">Cofactor biosynthesis; FAD biosynthesis; FAD from FMN: step 1/1.</text>
</comment>
<comment type="catalytic activity">
    <reaction evidence="12">
        <text>FMN + ATP + H(+) = FAD + diphosphate</text>
        <dbReference type="Rhea" id="RHEA:17237"/>
        <dbReference type="ChEBI" id="CHEBI:15378"/>
        <dbReference type="ChEBI" id="CHEBI:30616"/>
        <dbReference type="ChEBI" id="CHEBI:33019"/>
        <dbReference type="ChEBI" id="CHEBI:57692"/>
        <dbReference type="ChEBI" id="CHEBI:58210"/>
        <dbReference type="EC" id="2.7.7.2"/>
    </reaction>
</comment>
<evidence type="ECO:0000256" key="9">
    <source>
        <dbReference type="ARBA" id="ARBA00022840"/>
    </source>
</evidence>
<reference evidence="15" key="1">
    <citation type="submission" date="2023-06" db="EMBL/GenBank/DDBJ databases">
        <authorList>
            <person name="Kurt Z."/>
        </authorList>
    </citation>
    <scope>NUCLEOTIDE SEQUENCE</scope>
</reference>
<sequence length="379" mass="43597">MSVKQPKPHLENIESFYGHFLEKPPESGSYQLDDSTVDVNYGDCNRILRFIAENENSPLAIRINEALIIIRRVMRDVNKIALSFNGGKDATVVLHLVRCACVMQTQYQHDMTPHQFFKKHIVPFVIHTDPQFKEVAQFFVWADDQFNLNTKIYQGSTFKECLQSFVDESKLTHSFMGVRSTDPNGKNVIQTPSLGWPQITRVSPILSWTFVDVFDFLLRLKFKYCELYDKGFTSLGARGKTVRNPALGKQLEIDYRRLQTQQSPKLSIRNIIKSNNNKDSFTDDSEIPCVSQSEITRIETGQSLQVSRLSADQSPEHECCQDKNIELISRAEMGLVIDELKKRGVTDEMIEDHIDKDQESSAAFFMPLHDCEYDRRGRK</sequence>